<evidence type="ECO:0000256" key="5">
    <source>
        <dbReference type="ARBA" id="ARBA00022989"/>
    </source>
</evidence>
<reference evidence="9 10" key="1">
    <citation type="submission" date="2018-01" db="EMBL/GenBank/DDBJ databases">
        <title>Draft genome sequence of Sphaerisporangium sp. 7K107.</title>
        <authorList>
            <person name="Sahin N."/>
            <person name="Saygin H."/>
            <person name="Ay H."/>
        </authorList>
    </citation>
    <scope>NUCLEOTIDE SEQUENCE [LARGE SCALE GENOMIC DNA]</scope>
    <source>
        <strain evidence="9 10">7K107</strain>
    </source>
</reference>
<feature type="transmembrane region" description="Helical" evidence="8">
    <location>
        <begin position="74"/>
        <end position="93"/>
    </location>
</feature>
<comment type="caution">
    <text evidence="9">The sequence shown here is derived from an EMBL/GenBank/DDBJ whole genome shotgun (WGS) entry which is preliminary data.</text>
</comment>
<name>A0A2W2HF32_9ACTN</name>
<dbReference type="Pfam" id="PF00420">
    <property type="entry name" value="Oxidored_q2"/>
    <property type="match status" value="1"/>
</dbReference>
<evidence type="ECO:0000256" key="7">
    <source>
        <dbReference type="SAM" id="MobiDB-lite"/>
    </source>
</evidence>
<evidence type="ECO:0000256" key="2">
    <source>
        <dbReference type="ARBA" id="ARBA00010388"/>
    </source>
</evidence>
<keyword evidence="10" id="KW-1185">Reference proteome</keyword>
<gene>
    <name evidence="9" type="ORF">C1I98_12135</name>
</gene>
<evidence type="ECO:0000256" key="1">
    <source>
        <dbReference type="ARBA" id="ARBA00004651"/>
    </source>
</evidence>
<evidence type="ECO:0000256" key="3">
    <source>
        <dbReference type="ARBA" id="ARBA00022475"/>
    </source>
</evidence>
<dbReference type="Gene3D" id="1.10.287.3510">
    <property type="match status" value="1"/>
</dbReference>
<feature type="transmembrane region" description="Helical" evidence="8">
    <location>
        <begin position="31"/>
        <end position="54"/>
    </location>
</feature>
<evidence type="ECO:0000313" key="9">
    <source>
        <dbReference type="EMBL" id="PZG48890.1"/>
    </source>
</evidence>
<accession>A0A2W2HF32</accession>
<dbReference type="AlphaFoldDB" id="A0A2W2HF32"/>
<sequence>MSGPDLLVLATVATLAGSGIYLLLERSLTRIVLGVVLIGNGANLFILLSGGVTGRPPIRGLFGSEGISDPLPQVMILTAIVITLALTAFLLSLSHRAMRLTGDDEVRDDEEDRRVIARVERELARHRVREEVERMRRIHAEEGFRAGLRARLGLRGTVRRERRELRRRMREEWERQMAADDPEGGMDTTMGEDSP</sequence>
<evidence type="ECO:0000256" key="4">
    <source>
        <dbReference type="ARBA" id="ARBA00022692"/>
    </source>
</evidence>
<keyword evidence="5 8" id="KW-1133">Transmembrane helix</keyword>
<keyword evidence="4 8" id="KW-0812">Transmembrane</keyword>
<evidence type="ECO:0000256" key="8">
    <source>
        <dbReference type="SAM" id="Phobius"/>
    </source>
</evidence>
<feature type="region of interest" description="Disordered" evidence="7">
    <location>
        <begin position="173"/>
        <end position="195"/>
    </location>
</feature>
<dbReference type="Proteomes" id="UP000248544">
    <property type="component" value="Unassembled WGS sequence"/>
</dbReference>
<keyword evidence="6 8" id="KW-0472">Membrane</keyword>
<evidence type="ECO:0000313" key="10">
    <source>
        <dbReference type="Proteomes" id="UP000248544"/>
    </source>
</evidence>
<dbReference type="InterPro" id="IPR039428">
    <property type="entry name" value="NUOK/Mnh_C1-like"/>
</dbReference>
<protein>
    <submittedName>
        <fullName evidence="9">Na(+)/H(+) antiporter subunit C</fullName>
    </submittedName>
</protein>
<organism evidence="9 10">
    <name type="scientific">Spongiactinospora gelatinilytica</name>
    <dbReference type="NCBI Taxonomy" id="2666298"/>
    <lineage>
        <taxon>Bacteria</taxon>
        <taxon>Bacillati</taxon>
        <taxon>Actinomycetota</taxon>
        <taxon>Actinomycetes</taxon>
        <taxon>Streptosporangiales</taxon>
        <taxon>Streptosporangiaceae</taxon>
        <taxon>Spongiactinospora</taxon>
    </lineage>
</organism>
<keyword evidence="3" id="KW-1003">Cell membrane</keyword>
<proteinExistence type="inferred from homology"/>
<dbReference type="NCBIfam" id="NF005929">
    <property type="entry name" value="PRK07946.1"/>
    <property type="match status" value="1"/>
</dbReference>
<comment type="subcellular location">
    <subcellularLocation>
        <location evidence="1">Cell membrane</location>
        <topology evidence="1">Multi-pass membrane protein</topology>
    </subcellularLocation>
</comment>
<evidence type="ECO:0000256" key="6">
    <source>
        <dbReference type="ARBA" id="ARBA00023136"/>
    </source>
</evidence>
<dbReference type="InterPro" id="IPR050601">
    <property type="entry name" value="CPA3_antiporter_subunitC"/>
</dbReference>
<dbReference type="RefSeq" id="WP_111167279.1">
    <property type="nucleotide sequence ID" value="NZ_POUA01000072.1"/>
</dbReference>
<dbReference type="PANTHER" id="PTHR34583">
    <property type="entry name" value="ANTIPORTER SUBUNIT MNHC2-RELATED"/>
    <property type="match status" value="1"/>
</dbReference>
<dbReference type="PANTHER" id="PTHR34583:SF2">
    <property type="entry name" value="ANTIPORTER SUBUNIT MNHC2-RELATED"/>
    <property type="match status" value="1"/>
</dbReference>
<dbReference type="GO" id="GO:0005886">
    <property type="term" value="C:plasma membrane"/>
    <property type="evidence" value="ECO:0007669"/>
    <property type="project" value="UniProtKB-SubCell"/>
</dbReference>
<feature type="transmembrane region" description="Helical" evidence="8">
    <location>
        <begin position="6"/>
        <end position="24"/>
    </location>
</feature>
<dbReference type="EMBL" id="POUA01000072">
    <property type="protein sequence ID" value="PZG48890.1"/>
    <property type="molecule type" value="Genomic_DNA"/>
</dbReference>
<comment type="similarity">
    <text evidence="2">Belongs to the CPA3 antiporters (TC 2.A.63) subunit C family.</text>
</comment>